<dbReference type="AlphaFoldDB" id="V5HUL9"/>
<dbReference type="EMBL" id="GANP01002289">
    <property type="protein sequence ID" value="JAB82179.1"/>
    <property type="molecule type" value="mRNA"/>
</dbReference>
<feature type="non-terminal residue" evidence="1">
    <location>
        <position position="1"/>
    </location>
</feature>
<protein>
    <submittedName>
        <fullName evidence="1">Uncharacterized protein</fullName>
    </submittedName>
</protein>
<evidence type="ECO:0000313" key="1">
    <source>
        <dbReference type="EMBL" id="JAB82179.1"/>
    </source>
</evidence>
<sequence>IQSEAQPGTSTSRKLLPPEEFQREILTRLTVLRIVQQQQGELLRALTVRQTRGELVENLELLVSSPFDDVSSLKTFDSTIQGEIKKTLVQQLADAGGSGVASCTRRVMRSLFTDQLACKFSWQGRKGKFSFCKLHLAKCVVSAVRSCNQCQDFTVESVIKDWLRHAPARHRASQKEQSASQDMGAKPTLRHLTRDLFSHDHLRILSNCQAIGRTLESQIISFRGATTVHLDFFFVKIS</sequence>
<feature type="non-terminal residue" evidence="1">
    <location>
        <position position="238"/>
    </location>
</feature>
<proteinExistence type="evidence at transcript level"/>
<accession>V5HUL9</accession>
<dbReference type="PANTHER" id="PTHR34153:SF2">
    <property type="entry name" value="SI:CH211-262H13.3-RELATED"/>
    <property type="match status" value="1"/>
</dbReference>
<dbReference type="PANTHER" id="PTHR34153">
    <property type="entry name" value="SI:CH211-262H13.3-RELATED-RELATED"/>
    <property type="match status" value="1"/>
</dbReference>
<reference evidence="1" key="1">
    <citation type="journal article" date="2015" name="Sci. Rep.">
        <title>Tissue- and time-dependent transcription in Ixodes ricinus salivary glands and midguts when blood feeding on the vertebrate host.</title>
        <authorList>
            <person name="Kotsyfakis M."/>
            <person name="Schwarz A."/>
            <person name="Erhart J."/>
            <person name="Ribeiro J.M."/>
        </authorList>
    </citation>
    <scope>NUCLEOTIDE SEQUENCE</scope>
    <source>
        <tissue evidence="1">Salivary gland and midgut</tissue>
    </source>
</reference>
<organism evidence="1">
    <name type="scientific">Ixodes ricinus</name>
    <name type="common">Common tick</name>
    <name type="synonym">Acarus ricinus</name>
    <dbReference type="NCBI Taxonomy" id="34613"/>
    <lineage>
        <taxon>Eukaryota</taxon>
        <taxon>Metazoa</taxon>
        <taxon>Ecdysozoa</taxon>
        <taxon>Arthropoda</taxon>
        <taxon>Chelicerata</taxon>
        <taxon>Arachnida</taxon>
        <taxon>Acari</taxon>
        <taxon>Parasitiformes</taxon>
        <taxon>Ixodida</taxon>
        <taxon>Ixodoidea</taxon>
        <taxon>Ixodidae</taxon>
        <taxon>Ixodinae</taxon>
        <taxon>Ixodes</taxon>
    </lineage>
</organism>
<name>V5HUL9_IXORI</name>